<gene>
    <name evidence="2" type="ORF">BSTAB16_0774</name>
    <name evidence="3" type="ORF">BSTAB16_3554</name>
</gene>
<evidence type="ECO:0000313" key="3">
    <source>
        <dbReference type="EMBL" id="VBB13369.1"/>
    </source>
</evidence>
<evidence type="ECO:0000313" key="4">
    <source>
        <dbReference type="Proteomes" id="UP000268684"/>
    </source>
</evidence>
<accession>A0AAJ5N9A3</accession>
<dbReference type="AlphaFoldDB" id="A0AAJ5N9A3"/>
<sequence>MSFIFSRALVEESLQVSCGTIDAYAPLNLIPTPKQSSSRGRTTAPFLRSRFGMTFEPLTADLGAELLTSWLAGFPAKTSAQPELVTVSTANEAGSGPKWLASFAKYDLSASKWKTAQCSLLGDSDEFSETWPRWGSMRNGECYLRPIQMPLIYGSVSGSEVMWPTPTVHGNHNMPGASASSGWGLSSAAKLWPTPTASLADKGGRVTPRKGREGGTLIEAVSSRMWPTPCASASKGSSPATLKRKSGKDRSNDRIDHAVMASDGGQLNPEWVEWLMGWPIGHTALKPLETARYREWLQQHSPFSNDESETRDDHRK</sequence>
<proteinExistence type="predicted"/>
<organism evidence="2 4">
    <name type="scientific">Burkholderia stabilis</name>
    <dbReference type="NCBI Taxonomy" id="95485"/>
    <lineage>
        <taxon>Bacteria</taxon>
        <taxon>Pseudomonadati</taxon>
        <taxon>Pseudomonadota</taxon>
        <taxon>Betaproteobacteria</taxon>
        <taxon>Burkholderiales</taxon>
        <taxon>Burkholderiaceae</taxon>
        <taxon>Burkholderia</taxon>
        <taxon>Burkholderia cepacia complex</taxon>
    </lineage>
</organism>
<evidence type="ECO:0000256" key="1">
    <source>
        <dbReference type="SAM" id="MobiDB-lite"/>
    </source>
</evidence>
<dbReference type="EMBL" id="LR025742">
    <property type="protein sequence ID" value="VBB10667.1"/>
    <property type="molecule type" value="Genomic_DNA"/>
</dbReference>
<dbReference type="EMBL" id="LR025743">
    <property type="protein sequence ID" value="VBB13369.1"/>
    <property type="molecule type" value="Genomic_DNA"/>
</dbReference>
<dbReference type="Proteomes" id="UP000268684">
    <property type="component" value="Chromosome I"/>
</dbReference>
<name>A0AAJ5N9A3_9BURK</name>
<dbReference type="Proteomes" id="UP000268684">
    <property type="component" value="Chromosome II"/>
</dbReference>
<feature type="region of interest" description="Disordered" evidence="1">
    <location>
        <begin position="227"/>
        <end position="255"/>
    </location>
</feature>
<reference evidence="2 4" key="1">
    <citation type="submission" date="2017-11" db="EMBL/GenBank/DDBJ databases">
        <authorList>
            <person name="Seth-Smith MB H."/>
        </authorList>
    </citation>
    <scope>NUCLEOTIDE SEQUENCE [LARGE SCALE GENOMIC DNA]</scope>
    <source>
        <strain evidence="2">E</strain>
    </source>
</reference>
<protein>
    <submittedName>
        <fullName evidence="2">Uncharacterized protein</fullName>
    </submittedName>
</protein>
<evidence type="ECO:0000313" key="2">
    <source>
        <dbReference type="EMBL" id="VBB10667.1"/>
    </source>
</evidence>
<keyword evidence="4" id="KW-1185">Reference proteome</keyword>